<dbReference type="EMBL" id="CM023478">
    <property type="protein sequence ID" value="KAH7933891.1"/>
    <property type="molecule type" value="Genomic_DNA"/>
</dbReference>
<evidence type="ECO:0000313" key="2">
    <source>
        <dbReference type="Proteomes" id="UP000821865"/>
    </source>
</evidence>
<reference evidence="1" key="1">
    <citation type="submission" date="2020-05" db="EMBL/GenBank/DDBJ databases">
        <title>Large-scale comparative analyses of tick genomes elucidate their genetic diversity and vector capacities.</title>
        <authorList>
            <person name="Jia N."/>
            <person name="Wang J."/>
            <person name="Shi W."/>
            <person name="Du L."/>
            <person name="Sun Y."/>
            <person name="Zhan W."/>
            <person name="Jiang J."/>
            <person name="Wang Q."/>
            <person name="Zhang B."/>
            <person name="Ji P."/>
            <person name="Sakyi L.B."/>
            <person name="Cui X."/>
            <person name="Yuan T."/>
            <person name="Jiang B."/>
            <person name="Yang W."/>
            <person name="Lam T.T.-Y."/>
            <person name="Chang Q."/>
            <person name="Ding S."/>
            <person name="Wang X."/>
            <person name="Zhu J."/>
            <person name="Ruan X."/>
            <person name="Zhao L."/>
            <person name="Wei J."/>
            <person name="Que T."/>
            <person name="Du C."/>
            <person name="Cheng J."/>
            <person name="Dai P."/>
            <person name="Han X."/>
            <person name="Huang E."/>
            <person name="Gao Y."/>
            <person name="Liu J."/>
            <person name="Shao H."/>
            <person name="Ye R."/>
            <person name="Li L."/>
            <person name="Wei W."/>
            <person name="Wang X."/>
            <person name="Wang C."/>
            <person name="Yang T."/>
            <person name="Huo Q."/>
            <person name="Li W."/>
            <person name="Guo W."/>
            <person name="Chen H."/>
            <person name="Zhou L."/>
            <person name="Ni X."/>
            <person name="Tian J."/>
            <person name="Zhou Y."/>
            <person name="Sheng Y."/>
            <person name="Liu T."/>
            <person name="Pan Y."/>
            <person name="Xia L."/>
            <person name="Li J."/>
            <person name="Zhao F."/>
            <person name="Cao W."/>
        </authorList>
    </citation>
    <scope>NUCLEOTIDE SEQUENCE</scope>
    <source>
        <strain evidence="1">Dsil-2018</strain>
    </source>
</reference>
<keyword evidence="2" id="KW-1185">Reference proteome</keyword>
<evidence type="ECO:0000313" key="1">
    <source>
        <dbReference type="EMBL" id="KAH7933891.1"/>
    </source>
</evidence>
<dbReference type="Proteomes" id="UP000821865">
    <property type="component" value="Chromosome 9"/>
</dbReference>
<sequence>MVLRSRAKGSILDYASRRQYDADLRFRSALIRDRLVFGPDLFRKDLYAHYGCVNAIEFSNDGDWLVSGGDDQRVLLWNVQEAISGPGRPHAMKGHHNSNIFCLCFDSYHKTVFSAGNDEQVVIHDVATGATRDVFLHDEAVYGLSVQPGNDYVFASASDDGCILVYDVREPRSSDPLLLATSKSPFHAVTYNPAEPRLLATANSREGAALWDVRRPRRHLLSYDHDGTMQSAMSVRFDDRGTRVLVLRRRRPPAVFWLESRQPMVQLDHVDYCNSCTMKSCCFAGQRDEYVMSGSDNFQLYAWKLPDNVGDRTNADGKSVWVRQAHLVMQGHRSIVNQVRFNKASMVVASSGVEKMIKLWSSLPLPGGSNCSQSEMRRRRYTYQEYVNLVLESGQLSSHDYSHKSVEEDPRMMAFFDTLETNQKRDHSPANRQTSPAAPPASVLADRSSRGPDATSATSARTDGDGEAAARTGSDHTNGRVKLTGGGSRA</sequence>
<accession>A0ACB8C512</accession>
<organism evidence="1 2">
    <name type="scientific">Dermacentor silvarum</name>
    <name type="common">Tick</name>
    <dbReference type="NCBI Taxonomy" id="543639"/>
    <lineage>
        <taxon>Eukaryota</taxon>
        <taxon>Metazoa</taxon>
        <taxon>Ecdysozoa</taxon>
        <taxon>Arthropoda</taxon>
        <taxon>Chelicerata</taxon>
        <taxon>Arachnida</taxon>
        <taxon>Acari</taxon>
        <taxon>Parasitiformes</taxon>
        <taxon>Ixodida</taxon>
        <taxon>Ixodoidea</taxon>
        <taxon>Ixodidae</taxon>
        <taxon>Rhipicephalinae</taxon>
        <taxon>Dermacentor</taxon>
    </lineage>
</organism>
<gene>
    <name evidence="1" type="ORF">HPB49_018941</name>
</gene>
<protein>
    <submittedName>
        <fullName evidence="1">Uncharacterized protein</fullName>
    </submittedName>
</protein>
<comment type="caution">
    <text evidence="1">The sequence shown here is derived from an EMBL/GenBank/DDBJ whole genome shotgun (WGS) entry which is preliminary data.</text>
</comment>
<proteinExistence type="predicted"/>
<name>A0ACB8C512_DERSI</name>